<keyword evidence="1" id="KW-0472">Membrane</keyword>
<dbReference type="InterPro" id="IPR012340">
    <property type="entry name" value="NA-bd_OB-fold"/>
</dbReference>
<reference evidence="2" key="1">
    <citation type="submission" date="2023-06" db="EMBL/GenBank/DDBJ databases">
        <title>Cytophagales bacterium Strain LB-30, isolated from soil.</title>
        <authorList>
            <person name="Liu B."/>
        </authorList>
    </citation>
    <scope>NUCLEOTIDE SEQUENCE</scope>
    <source>
        <strain evidence="2">LB-30</strain>
    </source>
</reference>
<evidence type="ECO:0000256" key="1">
    <source>
        <dbReference type="SAM" id="Phobius"/>
    </source>
</evidence>
<dbReference type="GO" id="GO:0006508">
    <property type="term" value="P:proteolysis"/>
    <property type="evidence" value="ECO:0007669"/>
    <property type="project" value="UniProtKB-KW"/>
</dbReference>
<keyword evidence="2" id="KW-0645">Protease</keyword>
<gene>
    <name evidence="2" type="ORF">QWY31_15060</name>
</gene>
<dbReference type="GO" id="GO:0008233">
    <property type="term" value="F:peptidase activity"/>
    <property type="evidence" value="ECO:0007669"/>
    <property type="project" value="UniProtKB-KW"/>
</dbReference>
<organism evidence="2 3">
    <name type="scientific">Shiella aurantiaca</name>
    <dbReference type="NCBI Taxonomy" id="3058365"/>
    <lineage>
        <taxon>Bacteria</taxon>
        <taxon>Pseudomonadati</taxon>
        <taxon>Bacteroidota</taxon>
        <taxon>Cytophagia</taxon>
        <taxon>Cytophagales</taxon>
        <taxon>Shiellaceae</taxon>
        <taxon>Shiella</taxon>
    </lineage>
</organism>
<dbReference type="Gene3D" id="2.40.50.140">
    <property type="entry name" value="Nucleic acid-binding proteins"/>
    <property type="match status" value="1"/>
</dbReference>
<protein>
    <submittedName>
        <fullName evidence="2">Serine protease</fullName>
    </submittedName>
</protein>
<proteinExistence type="predicted"/>
<keyword evidence="1" id="KW-1133">Transmembrane helix</keyword>
<name>A0ABT8F996_9BACT</name>
<feature type="transmembrane region" description="Helical" evidence="1">
    <location>
        <begin position="14"/>
        <end position="34"/>
    </location>
</feature>
<keyword evidence="3" id="KW-1185">Reference proteome</keyword>
<sequence length="189" mass="21085">MEFFETLDPLLRTFWYIAIPVSFIFVFQVLMTFAGSDAYEGLSADFDGNLEADFDTPLQLFSFRNLTNFLIGFSWTGISLYESIANPYVLIGIALAVGLAFVYVFFAVIRQVQKLAEDNSFKISSTVNRMADVYLSIPANMKGKGKVMLSVKGSVRELDAMTEGEALESGRTVKIIRIESENILIVEAL</sequence>
<comment type="caution">
    <text evidence="2">The sequence shown here is derived from an EMBL/GenBank/DDBJ whole genome shotgun (WGS) entry which is preliminary data.</text>
</comment>
<feature type="transmembrane region" description="Helical" evidence="1">
    <location>
        <begin position="90"/>
        <end position="109"/>
    </location>
</feature>
<keyword evidence="1" id="KW-0812">Transmembrane</keyword>
<keyword evidence="2" id="KW-0378">Hydrolase</keyword>
<dbReference type="Proteomes" id="UP001168552">
    <property type="component" value="Unassembled WGS sequence"/>
</dbReference>
<evidence type="ECO:0000313" key="2">
    <source>
        <dbReference type="EMBL" id="MDN4166829.1"/>
    </source>
</evidence>
<dbReference type="RefSeq" id="WP_320005365.1">
    <property type="nucleotide sequence ID" value="NZ_JAUHJS010000008.1"/>
</dbReference>
<evidence type="ECO:0000313" key="3">
    <source>
        <dbReference type="Proteomes" id="UP001168552"/>
    </source>
</evidence>
<dbReference type="EMBL" id="JAUHJS010000008">
    <property type="protein sequence ID" value="MDN4166829.1"/>
    <property type="molecule type" value="Genomic_DNA"/>
</dbReference>
<accession>A0ABT8F996</accession>